<keyword evidence="3" id="KW-1185">Reference proteome</keyword>
<comment type="caution">
    <text evidence="2">The sequence shown here is derived from an EMBL/GenBank/DDBJ whole genome shotgun (WGS) entry which is preliminary data.</text>
</comment>
<evidence type="ECO:0000256" key="1">
    <source>
        <dbReference type="SAM" id="MobiDB-lite"/>
    </source>
</evidence>
<feature type="compositionally biased region" description="Basic and acidic residues" evidence="1">
    <location>
        <begin position="237"/>
        <end position="248"/>
    </location>
</feature>
<dbReference type="EMBL" id="JANIBM010000006">
    <property type="protein sequence ID" value="MCQ8180969.1"/>
    <property type="molecule type" value="Genomic_DNA"/>
</dbReference>
<gene>
    <name evidence="2" type="ORF">NP603_07610</name>
</gene>
<sequence>MGRTLLMNLGRWLQSWGHRLVERYQPANPAGDLAESADRAAPASGASARVPPPHWVALVKAEAPWLLEDYVWPETGAYQTATEPSAATRTGPPGSEPEPSRRAPAAPARATNAPASPVASSPLGGGRSGPKSAAAEHRNQAKPAPSPANPWLRRDDKANSIAPPGPAGRAEKSTLPRVPIEPSVDRARQAETLRTSPPAGPKPISAATGSASPASAAATRRRIESHPAPGAAYRKQQQTDRHRFEVKPAPRPAPIESESAPRTRQFAGQTEAAGKADRKNRPAGGRGRLVALAQAPARPQQTAPIRTSAARPADPVAFADNQPPAAEPLLGAVPAKPAAQAVSDRAEPAKPENWQRQNWPQLPDESADQFAQRCQRWPDLPDQFSETGAQTQRPVETMAREQERNRRLAQEQRGLAWNE</sequence>
<protein>
    <submittedName>
        <fullName evidence="2">Uncharacterized protein</fullName>
    </submittedName>
</protein>
<name>A0ABT1UFF9_9GAMM</name>
<feature type="compositionally biased region" description="Low complexity" evidence="1">
    <location>
        <begin position="205"/>
        <end position="218"/>
    </location>
</feature>
<evidence type="ECO:0000313" key="3">
    <source>
        <dbReference type="Proteomes" id="UP001524569"/>
    </source>
</evidence>
<feature type="compositionally biased region" description="Polar residues" evidence="1">
    <location>
        <begin position="79"/>
        <end position="88"/>
    </location>
</feature>
<evidence type="ECO:0000313" key="2">
    <source>
        <dbReference type="EMBL" id="MCQ8180969.1"/>
    </source>
</evidence>
<dbReference type="Proteomes" id="UP001524569">
    <property type="component" value="Unassembled WGS sequence"/>
</dbReference>
<feature type="compositionally biased region" description="Polar residues" evidence="1">
    <location>
        <begin position="384"/>
        <end position="394"/>
    </location>
</feature>
<feature type="region of interest" description="Disordered" evidence="1">
    <location>
        <begin position="30"/>
        <end position="50"/>
    </location>
</feature>
<feature type="compositionally biased region" description="Low complexity" evidence="1">
    <location>
        <begin position="291"/>
        <end position="304"/>
    </location>
</feature>
<feature type="region of interest" description="Disordered" evidence="1">
    <location>
        <begin position="79"/>
        <end position="419"/>
    </location>
</feature>
<feature type="compositionally biased region" description="Basic and acidic residues" evidence="1">
    <location>
        <begin position="398"/>
        <end position="410"/>
    </location>
</feature>
<feature type="compositionally biased region" description="Low complexity" evidence="1">
    <location>
        <begin position="102"/>
        <end position="117"/>
    </location>
</feature>
<accession>A0ABT1UFF9</accession>
<organism evidence="2 3">
    <name type="scientific">Methylomonas aurea</name>
    <dbReference type="NCBI Taxonomy" id="2952224"/>
    <lineage>
        <taxon>Bacteria</taxon>
        <taxon>Pseudomonadati</taxon>
        <taxon>Pseudomonadota</taxon>
        <taxon>Gammaproteobacteria</taxon>
        <taxon>Methylococcales</taxon>
        <taxon>Methylococcaceae</taxon>
        <taxon>Methylomonas</taxon>
    </lineage>
</organism>
<feature type="compositionally biased region" description="Low complexity" evidence="1">
    <location>
        <begin position="39"/>
        <end position="49"/>
    </location>
</feature>
<proteinExistence type="predicted"/>
<dbReference type="RefSeq" id="WP_256610318.1">
    <property type="nucleotide sequence ID" value="NZ_JANIBM010000006.1"/>
</dbReference>
<reference evidence="2 3" key="1">
    <citation type="submission" date="2022-07" db="EMBL/GenBank/DDBJ databases">
        <title>Methylomonas rivi sp. nov., Methylomonas rosea sp. nov., Methylomonas aureus sp. nov. and Methylomonas subterranea sp. nov., four novel methanotrophs isolated from a freshwater creek and the deep terrestrial subsurface.</title>
        <authorList>
            <person name="Abin C."/>
            <person name="Sankaranarayanan K."/>
            <person name="Garner C."/>
            <person name="Sindelar R."/>
            <person name="Kotary K."/>
            <person name="Garner R."/>
            <person name="Barclay S."/>
            <person name="Lawson P."/>
            <person name="Krumholz L."/>
        </authorList>
    </citation>
    <scope>NUCLEOTIDE SEQUENCE [LARGE SCALE GENOMIC DNA]</scope>
    <source>
        <strain evidence="2 3">SURF-1</strain>
    </source>
</reference>